<feature type="domain" description="Interleukin-18-binding protein-like" evidence="2">
    <location>
        <begin position="66"/>
        <end position="143"/>
    </location>
</feature>
<reference evidence="3" key="1">
    <citation type="journal article" date="2021" name="Evol. Appl.">
        <title>The genome of the Pyrenean desman and the effects of bottlenecks and inbreeding on the genomic landscape of an endangered species.</title>
        <authorList>
            <person name="Escoda L."/>
            <person name="Castresana J."/>
        </authorList>
    </citation>
    <scope>NUCLEOTIDE SEQUENCE</scope>
    <source>
        <strain evidence="3">IBE-C5619</strain>
    </source>
</reference>
<dbReference type="PANTHER" id="PTHR14292">
    <property type="entry name" value="INTERLEUKIN-18-BINDING PROTEIN"/>
    <property type="match status" value="1"/>
</dbReference>
<feature type="non-terminal residue" evidence="3">
    <location>
        <position position="1"/>
    </location>
</feature>
<keyword evidence="4" id="KW-1185">Reference proteome</keyword>
<evidence type="ECO:0000256" key="1">
    <source>
        <dbReference type="SAM" id="SignalP"/>
    </source>
</evidence>
<dbReference type="OrthoDB" id="9666191at2759"/>
<dbReference type="GO" id="GO:0042007">
    <property type="term" value="F:interleukin-18 binding"/>
    <property type="evidence" value="ECO:0007669"/>
    <property type="project" value="InterPro"/>
</dbReference>
<dbReference type="Proteomes" id="UP000700334">
    <property type="component" value="Unassembled WGS sequence"/>
</dbReference>
<evidence type="ECO:0000259" key="2">
    <source>
        <dbReference type="Pfam" id="PF22009"/>
    </source>
</evidence>
<dbReference type="GO" id="GO:0042088">
    <property type="term" value="P:T-helper 1 type immune response"/>
    <property type="evidence" value="ECO:0007669"/>
    <property type="project" value="TreeGrafter"/>
</dbReference>
<organism evidence="3 4">
    <name type="scientific">Galemys pyrenaicus</name>
    <name type="common">Iberian desman</name>
    <name type="synonym">Pyrenean desman</name>
    <dbReference type="NCBI Taxonomy" id="202257"/>
    <lineage>
        <taxon>Eukaryota</taxon>
        <taxon>Metazoa</taxon>
        <taxon>Chordata</taxon>
        <taxon>Craniata</taxon>
        <taxon>Vertebrata</taxon>
        <taxon>Euteleostomi</taxon>
        <taxon>Mammalia</taxon>
        <taxon>Eutheria</taxon>
        <taxon>Laurasiatheria</taxon>
        <taxon>Eulipotyphla</taxon>
        <taxon>Talpidae</taxon>
        <taxon>Galemys</taxon>
    </lineage>
</organism>
<keyword evidence="1" id="KW-0732">Signal</keyword>
<evidence type="ECO:0000313" key="3">
    <source>
        <dbReference type="EMBL" id="KAG8522824.1"/>
    </source>
</evidence>
<evidence type="ECO:0000313" key="4">
    <source>
        <dbReference type="Proteomes" id="UP000700334"/>
    </source>
</evidence>
<feature type="chain" id="PRO_5035305133" evidence="1">
    <location>
        <begin position="23"/>
        <end position="190"/>
    </location>
</feature>
<dbReference type="InterPro" id="IPR039681">
    <property type="entry name" value="IL18BP"/>
</dbReference>
<dbReference type="GO" id="GO:0005615">
    <property type="term" value="C:extracellular space"/>
    <property type="evidence" value="ECO:0007669"/>
    <property type="project" value="TreeGrafter"/>
</dbReference>
<name>A0A8J6AJJ3_GALPY</name>
<gene>
    <name evidence="3" type="ORF">J0S82_010039</name>
</gene>
<protein>
    <submittedName>
        <fullName evidence="3">Interleukin-18-binding protein</fullName>
    </submittedName>
</protein>
<accession>A0A8J6AJJ3</accession>
<dbReference type="EMBL" id="JAGFMF010011429">
    <property type="protein sequence ID" value="KAG8522824.1"/>
    <property type="molecule type" value="Genomic_DNA"/>
</dbReference>
<dbReference type="Gene3D" id="2.60.40.10">
    <property type="entry name" value="Immunoglobulins"/>
    <property type="match status" value="1"/>
</dbReference>
<dbReference type="PANTHER" id="PTHR14292:SF2">
    <property type="entry name" value="INTERLEUKIN-18-BINDING PROTEIN"/>
    <property type="match status" value="1"/>
</dbReference>
<dbReference type="InterPro" id="IPR013783">
    <property type="entry name" value="Ig-like_fold"/>
</dbReference>
<proteinExistence type="predicted"/>
<dbReference type="InterPro" id="IPR055139">
    <property type="entry name" value="IL18BP-like_dom"/>
</dbReference>
<feature type="signal peptide" evidence="1">
    <location>
        <begin position="1"/>
        <end position="22"/>
    </location>
</feature>
<sequence>PSAVQVLLLCAHNVFHLAGAIANDPGSSWLPTAKRCPALEVTWPELEGPLSKEWAEGKLWAQGTQVRFPHVSILYRLGNGSFIEHLPGQLLEGSTSRIRHGPHTLLQRALVLEMLSPALRSTNFSCVFVDPGQVAQRYIVLAQRPALGEEPEGSFSGQQEELCSSVGWIGGLCPEHPKLICPAFSQAPQA</sequence>
<dbReference type="AlphaFoldDB" id="A0A8J6AJJ3"/>
<dbReference type="Pfam" id="PF22009">
    <property type="entry name" value="YLDV-IL18BP-like"/>
    <property type="match status" value="1"/>
</dbReference>
<comment type="caution">
    <text evidence="3">The sequence shown here is derived from an EMBL/GenBank/DDBJ whole genome shotgun (WGS) entry which is preliminary data.</text>
</comment>